<keyword evidence="9" id="KW-1185">Reference proteome</keyword>
<evidence type="ECO:0000256" key="6">
    <source>
        <dbReference type="SAM" id="MobiDB-lite"/>
    </source>
</evidence>
<keyword evidence="3 7" id="KW-0812">Transmembrane</keyword>
<evidence type="ECO:0000313" key="8">
    <source>
        <dbReference type="EMBL" id="MUG71521.1"/>
    </source>
</evidence>
<feature type="compositionally biased region" description="Basic and acidic residues" evidence="6">
    <location>
        <begin position="347"/>
        <end position="359"/>
    </location>
</feature>
<keyword evidence="2" id="KW-1003">Cell membrane</keyword>
<name>A0A7X2ZCD7_9BACL</name>
<dbReference type="GO" id="GO:0022857">
    <property type="term" value="F:transmembrane transporter activity"/>
    <property type="evidence" value="ECO:0007669"/>
    <property type="project" value="InterPro"/>
</dbReference>
<evidence type="ECO:0000256" key="3">
    <source>
        <dbReference type="ARBA" id="ARBA00022692"/>
    </source>
</evidence>
<feature type="region of interest" description="Disordered" evidence="6">
    <location>
        <begin position="333"/>
        <end position="359"/>
    </location>
</feature>
<comment type="caution">
    <text evidence="8">The sequence shown here is derived from an EMBL/GenBank/DDBJ whole genome shotgun (WGS) entry which is preliminary data.</text>
</comment>
<evidence type="ECO:0000256" key="1">
    <source>
        <dbReference type="ARBA" id="ARBA00004651"/>
    </source>
</evidence>
<feature type="transmembrane region" description="Helical" evidence="7">
    <location>
        <begin position="178"/>
        <end position="196"/>
    </location>
</feature>
<dbReference type="AlphaFoldDB" id="A0A7X2ZCD7"/>
<keyword evidence="5 7" id="KW-0472">Membrane</keyword>
<feature type="transmembrane region" description="Helical" evidence="7">
    <location>
        <begin position="309"/>
        <end position="326"/>
    </location>
</feature>
<feature type="transmembrane region" description="Helical" evidence="7">
    <location>
        <begin position="134"/>
        <end position="152"/>
    </location>
</feature>
<dbReference type="PANTHER" id="PTHR32196">
    <property type="entry name" value="ABC TRANSPORTER PERMEASE PROTEIN YPHD-RELATED-RELATED"/>
    <property type="match status" value="1"/>
</dbReference>
<feature type="transmembrane region" description="Helical" evidence="7">
    <location>
        <begin position="282"/>
        <end position="303"/>
    </location>
</feature>
<evidence type="ECO:0000313" key="9">
    <source>
        <dbReference type="Proteomes" id="UP000450917"/>
    </source>
</evidence>
<sequence>MRRQRRLRFKMNIIRSLGDALRRMQVQGLLFAILLLGIILSFASSSFLTGTNIINILYQSTILAVVAIGQTFVILVGGIDLSVGSLIALSSVLSVGLAVKLGLPVWLSILIALLVGVAFGIFHGLAVTKLKMPPLIVTLASLSLASGLAYVFSGGKNIIPVPDIFETVGNAQLFGDKIPVFIPFALAVALISYFVLSKTSFGRMIYAVGGNKTASRLAGIPADRIIIIAFVISGLSAVIGGLMMTARLQSGSPIIGVGMELTVIAAAVIGGTSLFGGQGNVIGTLLGVILLTLASNAIVLLAIPPNYDKVFTGVVIALAAALDIYRQRKSTRNMTRLHKHASNRSVLPDKKQATKEQGA</sequence>
<dbReference type="CDD" id="cd06579">
    <property type="entry name" value="TM_PBP1_transp_AraH_like"/>
    <property type="match status" value="1"/>
</dbReference>
<reference evidence="8 9" key="1">
    <citation type="submission" date="2019-11" db="EMBL/GenBank/DDBJ databases">
        <title>Draft genome sequences of five Paenibacillus species of dairy origin.</title>
        <authorList>
            <person name="Olajide A.M."/>
            <person name="Chen S."/>
            <person name="Lapointe G."/>
        </authorList>
    </citation>
    <scope>NUCLEOTIDE SEQUENCE [LARGE SCALE GENOMIC DNA]</scope>
    <source>
        <strain evidence="8 9">2CS3</strain>
    </source>
</reference>
<feature type="transmembrane region" description="Helical" evidence="7">
    <location>
        <begin position="53"/>
        <end position="74"/>
    </location>
</feature>
<feature type="transmembrane region" description="Helical" evidence="7">
    <location>
        <begin position="254"/>
        <end position="275"/>
    </location>
</feature>
<proteinExistence type="predicted"/>
<dbReference type="Proteomes" id="UP000450917">
    <property type="component" value="Unassembled WGS sequence"/>
</dbReference>
<feature type="transmembrane region" description="Helical" evidence="7">
    <location>
        <begin position="225"/>
        <end position="248"/>
    </location>
</feature>
<dbReference type="EMBL" id="WNZX01000009">
    <property type="protein sequence ID" value="MUG71521.1"/>
    <property type="molecule type" value="Genomic_DNA"/>
</dbReference>
<dbReference type="Pfam" id="PF02653">
    <property type="entry name" value="BPD_transp_2"/>
    <property type="match status" value="1"/>
</dbReference>
<protein>
    <submittedName>
        <fullName evidence="8">ABC transporter permease</fullName>
    </submittedName>
</protein>
<evidence type="ECO:0000256" key="2">
    <source>
        <dbReference type="ARBA" id="ARBA00022475"/>
    </source>
</evidence>
<feature type="transmembrane region" description="Helical" evidence="7">
    <location>
        <begin position="105"/>
        <end position="127"/>
    </location>
</feature>
<evidence type="ECO:0000256" key="4">
    <source>
        <dbReference type="ARBA" id="ARBA00022989"/>
    </source>
</evidence>
<feature type="transmembrane region" description="Helical" evidence="7">
    <location>
        <begin position="81"/>
        <end position="99"/>
    </location>
</feature>
<feature type="compositionally biased region" description="Basic residues" evidence="6">
    <location>
        <begin position="333"/>
        <end position="342"/>
    </location>
</feature>
<gene>
    <name evidence="8" type="ORF">GNP93_12660</name>
</gene>
<organism evidence="8 9">
    <name type="scientific">Paenibacillus validus</name>
    <dbReference type="NCBI Taxonomy" id="44253"/>
    <lineage>
        <taxon>Bacteria</taxon>
        <taxon>Bacillati</taxon>
        <taxon>Bacillota</taxon>
        <taxon>Bacilli</taxon>
        <taxon>Bacillales</taxon>
        <taxon>Paenibacillaceae</taxon>
        <taxon>Paenibacillus</taxon>
    </lineage>
</organism>
<evidence type="ECO:0000256" key="5">
    <source>
        <dbReference type="ARBA" id="ARBA00023136"/>
    </source>
</evidence>
<accession>A0A7X2ZCD7</accession>
<keyword evidence="4 7" id="KW-1133">Transmembrane helix</keyword>
<dbReference type="InterPro" id="IPR001851">
    <property type="entry name" value="ABC_transp_permease"/>
</dbReference>
<evidence type="ECO:0000256" key="7">
    <source>
        <dbReference type="SAM" id="Phobius"/>
    </source>
</evidence>
<dbReference type="GO" id="GO:0005886">
    <property type="term" value="C:plasma membrane"/>
    <property type="evidence" value="ECO:0007669"/>
    <property type="project" value="UniProtKB-SubCell"/>
</dbReference>
<comment type="subcellular location">
    <subcellularLocation>
        <location evidence="1">Cell membrane</location>
        <topology evidence="1">Multi-pass membrane protein</topology>
    </subcellularLocation>
</comment>